<reference evidence="1 2" key="1">
    <citation type="submission" date="2016-04" db="EMBL/GenBank/DDBJ databases">
        <title>Draft genome sequence of Janthinobacterium psychrotolerans sp. nov., isolated from freshwater sediments in Denmark.</title>
        <authorList>
            <person name="Gong X."/>
            <person name="Skrivergaard S."/>
            <person name="Korsgaard B.S."/>
            <person name="Schreiber L."/>
            <person name="Marshall I.P."/>
            <person name="Finster K."/>
            <person name="Schramm A."/>
        </authorList>
    </citation>
    <scope>NUCLEOTIDE SEQUENCE [LARGE SCALE GENOMIC DNA]</scope>
    <source>
        <strain evidence="1 2">S3-2</strain>
    </source>
</reference>
<dbReference type="EMBL" id="LOCQ01000040">
    <property type="protein sequence ID" value="OBV41040.1"/>
    <property type="molecule type" value="Genomic_DNA"/>
</dbReference>
<keyword evidence="2" id="KW-1185">Reference proteome</keyword>
<accession>A0A1A7C8E6</accession>
<organism evidence="1 2">
    <name type="scientific">Janthinobacterium psychrotolerans</name>
    <dbReference type="NCBI Taxonomy" id="1747903"/>
    <lineage>
        <taxon>Bacteria</taxon>
        <taxon>Pseudomonadati</taxon>
        <taxon>Pseudomonadota</taxon>
        <taxon>Betaproteobacteria</taxon>
        <taxon>Burkholderiales</taxon>
        <taxon>Oxalobacteraceae</taxon>
        <taxon>Janthinobacterium</taxon>
    </lineage>
</organism>
<name>A0A1A7C8E6_9BURK</name>
<gene>
    <name evidence="1" type="ORF">ASR47_102310</name>
</gene>
<evidence type="ECO:0000313" key="2">
    <source>
        <dbReference type="Proteomes" id="UP000092713"/>
    </source>
</evidence>
<sequence length="236" mass="25821">MTKLISVASHAASKSLVQDGQPIKRSHIQEVLVAILGYQTYAAFSVEENDESLEYHLDDAEMLVLNPPAGERRAHALDVAAPGLIAACIAALQDVAPVRVFADLDHFYDDYAREELVDTINNSDDVSAAMSETNAYFDSDANLPYETPATDDLWAARSEWCIEASGDMTGGHDTESDRMFAGDTLNCRGKLKFDKAGRAGLIFVESDGSAGVDESWREQDFEYDEAQEADLGIPEF</sequence>
<proteinExistence type="predicted"/>
<dbReference type="Proteomes" id="UP000092713">
    <property type="component" value="Unassembled WGS sequence"/>
</dbReference>
<dbReference type="AlphaFoldDB" id="A0A1A7C8E6"/>
<protein>
    <submittedName>
        <fullName evidence="1">Uncharacterized protein</fullName>
    </submittedName>
</protein>
<comment type="caution">
    <text evidence="1">The sequence shown here is derived from an EMBL/GenBank/DDBJ whole genome shotgun (WGS) entry which is preliminary data.</text>
</comment>
<dbReference type="RefSeq" id="WP_065306335.1">
    <property type="nucleotide sequence ID" value="NZ_LOCQ01000040.1"/>
</dbReference>
<evidence type="ECO:0000313" key="1">
    <source>
        <dbReference type="EMBL" id="OBV41040.1"/>
    </source>
</evidence>
<dbReference type="OrthoDB" id="6627738at2"/>